<dbReference type="GO" id="GO:0008270">
    <property type="term" value="F:zinc ion binding"/>
    <property type="evidence" value="ECO:0007669"/>
    <property type="project" value="UniProtKB-KW"/>
</dbReference>
<accession>A0A1V2L4J5</accession>
<feature type="zinc finger region" description="C3H1-type" evidence="5">
    <location>
        <begin position="27"/>
        <end position="54"/>
    </location>
</feature>
<gene>
    <name evidence="8" type="ORF">BON22_4323</name>
</gene>
<keyword evidence="2" id="KW-0677">Repeat</keyword>
<feature type="domain" description="C3H1-type" evidence="7">
    <location>
        <begin position="27"/>
        <end position="54"/>
    </location>
</feature>
<dbReference type="InterPro" id="IPR041367">
    <property type="entry name" value="Znf-CCCH_4"/>
</dbReference>
<evidence type="ECO:0000256" key="6">
    <source>
        <dbReference type="SAM" id="MobiDB-lite"/>
    </source>
</evidence>
<feature type="compositionally biased region" description="Acidic residues" evidence="6">
    <location>
        <begin position="251"/>
        <end position="262"/>
    </location>
</feature>
<evidence type="ECO:0000313" key="8">
    <source>
        <dbReference type="EMBL" id="ONH65961.1"/>
    </source>
</evidence>
<dbReference type="AlphaFoldDB" id="A0A1V2L4J5"/>
<feature type="region of interest" description="Disordered" evidence="6">
    <location>
        <begin position="1"/>
        <end position="26"/>
    </location>
</feature>
<feature type="domain" description="C3H1-type" evidence="7">
    <location>
        <begin position="56"/>
        <end position="83"/>
    </location>
</feature>
<reference evidence="9" key="1">
    <citation type="journal article" date="2017" name="Genome Announc.">
        <title>Genome sequences of Cyberlindnera fabianii 65, Pichia kudriavzevii 129, and Saccharomyces cerevisiae 131 isolated from fermented masau fruits in Zimbabwe.</title>
        <authorList>
            <person name="van Rijswijck I.M.H."/>
            <person name="Derks M.F.L."/>
            <person name="Abee T."/>
            <person name="de Ridder D."/>
            <person name="Smid E.J."/>
        </authorList>
    </citation>
    <scope>NUCLEOTIDE SEQUENCE [LARGE SCALE GENOMIC DNA]</scope>
    <source>
        <strain evidence="9">65</strain>
    </source>
</reference>
<dbReference type="Gene3D" id="1.20.120.1350">
    <property type="entry name" value="Pneumovirus matrix protein 2 (M2), zinc-binding domain"/>
    <property type="match status" value="1"/>
</dbReference>
<dbReference type="GO" id="GO:0000209">
    <property type="term" value="P:protein polyubiquitination"/>
    <property type="evidence" value="ECO:0007669"/>
    <property type="project" value="InterPro"/>
</dbReference>
<proteinExistence type="predicted"/>
<feature type="compositionally biased region" description="Low complexity" evidence="6">
    <location>
        <begin position="110"/>
        <end position="120"/>
    </location>
</feature>
<keyword evidence="1 5" id="KW-0479">Metal-binding</keyword>
<organism evidence="8 9">
    <name type="scientific">Cyberlindnera fabianii</name>
    <name type="common">Yeast</name>
    <name type="synonym">Hansenula fabianii</name>
    <dbReference type="NCBI Taxonomy" id="36022"/>
    <lineage>
        <taxon>Eukaryota</taxon>
        <taxon>Fungi</taxon>
        <taxon>Dikarya</taxon>
        <taxon>Ascomycota</taxon>
        <taxon>Saccharomycotina</taxon>
        <taxon>Saccharomycetes</taxon>
        <taxon>Phaffomycetales</taxon>
        <taxon>Phaffomycetaceae</taxon>
        <taxon>Cyberlindnera</taxon>
    </lineage>
</organism>
<evidence type="ECO:0000256" key="1">
    <source>
        <dbReference type="ARBA" id="ARBA00022723"/>
    </source>
</evidence>
<dbReference type="SMART" id="SM00356">
    <property type="entry name" value="ZnF_C3H1"/>
    <property type="match status" value="2"/>
</dbReference>
<keyword evidence="9" id="KW-1185">Reference proteome</keyword>
<evidence type="ECO:0000256" key="4">
    <source>
        <dbReference type="ARBA" id="ARBA00022833"/>
    </source>
</evidence>
<dbReference type="Pfam" id="PF18044">
    <property type="entry name" value="zf-CCCH_4"/>
    <property type="match status" value="1"/>
</dbReference>
<evidence type="ECO:0000256" key="3">
    <source>
        <dbReference type="ARBA" id="ARBA00022771"/>
    </source>
</evidence>
<dbReference type="Pfam" id="PF00642">
    <property type="entry name" value="zf-CCCH"/>
    <property type="match status" value="1"/>
</dbReference>
<name>A0A1V2L4J5_CYBFA</name>
<dbReference type="VEuPathDB" id="FungiDB:BON22_4323"/>
<dbReference type="PANTHER" id="PTHR11224">
    <property type="entry name" value="MAKORIN-RELATED"/>
    <property type="match status" value="1"/>
</dbReference>
<keyword evidence="4 5" id="KW-0862">Zinc</keyword>
<dbReference type="PANTHER" id="PTHR11224:SF10">
    <property type="entry name" value="IP09428P-RELATED"/>
    <property type="match status" value="1"/>
</dbReference>
<feature type="zinc finger region" description="C3H1-type" evidence="5">
    <location>
        <begin position="56"/>
        <end position="83"/>
    </location>
</feature>
<dbReference type="InterPro" id="IPR000571">
    <property type="entry name" value="Znf_CCCH"/>
</dbReference>
<sequence length="289" mass="30652">MANRTRSSFSKSQRSSGDVSKSPPSKNLAHVPCKFFKQGACQAGNACPFSHQLDTNSETAPCKYFQKGNCKFGAKCALAHILPDGRRVNPKTLAQVYQNHNVATGSVIHNTNANTNGNGHSQAHEPLAQTNGTNGKTDSTTLHSSTMPMRILNNSGVGSAQNGFFTTRTLSFAESPTVPILSPPSSFNATLVTNSDTPPSGFTTSRVTSTSHAGSLPLPIAGSGSSMSRPSVSFAQLKENVVWEGPPVGAEEGEEDDDEEEDTQFKMDEDQEFLGRTSVAVDIGSLKIS</sequence>
<protein>
    <submittedName>
        <fullName evidence="8">Protein cps3</fullName>
    </submittedName>
</protein>
<dbReference type="SUPFAM" id="SSF90229">
    <property type="entry name" value="CCCH zinc finger"/>
    <property type="match status" value="2"/>
</dbReference>
<dbReference type="STRING" id="36022.A0A1V2L4J5"/>
<evidence type="ECO:0000256" key="5">
    <source>
        <dbReference type="PROSITE-ProRule" id="PRU00723"/>
    </source>
</evidence>
<comment type="caution">
    <text evidence="8">The sequence shown here is derived from an EMBL/GenBank/DDBJ whole genome shotgun (WGS) entry which is preliminary data.</text>
</comment>
<dbReference type="EMBL" id="MPUK01000009">
    <property type="protein sequence ID" value="ONH65961.1"/>
    <property type="molecule type" value="Genomic_DNA"/>
</dbReference>
<feature type="region of interest" description="Disordered" evidence="6">
    <location>
        <begin position="110"/>
        <end position="134"/>
    </location>
</feature>
<evidence type="ECO:0000313" key="9">
    <source>
        <dbReference type="Proteomes" id="UP000189513"/>
    </source>
</evidence>
<evidence type="ECO:0000259" key="7">
    <source>
        <dbReference type="PROSITE" id="PS50103"/>
    </source>
</evidence>
<dbReference type="Proteomes" id="UP000189513">
    <property type="component" value="Unassembled WGS sequence"/>
</dbReference>
<dbReference type="InterPro" id="IPR045072">
    <property type="entry name" value="MKRN-like"/>
</dbReference>
<dbReference type="InterPro" id="IPR036855">
    <property type="entry name" value="Znf_CCCH_sf"/>
</dbReference>
<feature type="region of interest" description="Disordered" evidence="6">
    <location>
        <begin position="244"/>
        <end position="268"/>
    </location>
</feature>
<feature type="compositionally biased region" description="Low complexity" evidence="6">
    <location>
        <begin position="1"/>
        <end position="16"/>
    </location>
</feature>
<evidence type="ECO:0000256" key="2">
    <source>
        <dbReference type="ARBA" id="ARBA00022737"/>
    </source>
</evidence>
<keyword evidence="3 5" id="KW-0863">Zinc-finger</keyword>
<dbReference type="GO" id="GO:0061630">
    <property type="term" value="F:ubiquitin protein ligase activity"/>
    <property type="evidence" value="ECO:0007669"/>
    <property type="project" value="InterPro"/>
</dbReference>
<dbReference type="Gene3D" id="4.10.1000.10">
    <property type="entry name" value="Zinc finger, CCCH-type"/>
    <property type="match status" value="1"/>
</dbReference>
<dbReference type="PROSITE" id="PS50103">
    <property type="entry name" value="ZF_C3H1"/>
    <property type="match status" value="2"/>
</dbReference>